<dbReference type="EMBL" id="CAJHNH020001070">
    <property type="protein sequence ID" value="CAG5121365.1"/>
    <property type="molecule type" value="Genomic_DNA"/>
</dbReference>
<keyword evidence="3" id="KW-1185">Reference proteome</keyword>
<sequence length="79" mass="8942">MAKTFLFPAVNNILSNMVNAGILQLFMVAMVIAERCTRAVPIQEYPAKKVHVLRRVPATCSNWDKAWAWLTKVDCGTKY</sequence>
<feature type="transmembrane region" description="Helical" evidence="1">
    <location>
        <begin position="13"/>
        <end position="33"/>
    </location>
</feature>
<name>A0A8S3Z0A0_9EUPU</name>
<dbReference type="OrthoDB" id="6141375at2759"/>
<keyword evidence="1" id="KW-1133">Transmembrane helix</keyword>
<keyword evidence="1" id="KW-0472">Membrane</keyword>
<reference evidence="2" key="1">
    <citation type="submission" date="2021-04" db="EMBL/GenBank/DDBJ databases">
        <authorList>
            <consortium name="Molecular Ecology Group"/>
        </authorList>
    </citation>
    <scope>NUCLEOTIDE SEQUENCE</scope>
</reference>
<comment type="caution">
    <text evidence="2">The sequence shown here is derived from an EMBL/GenBank/DDBJ whole genome shotgun (WGS) entry which is preliminary data.</text>
</comment>
<dbReference type="Proteomes" id="UP000678393">
    <property type="component" value="Unassembled WGS sequence"/>
</dbReference>
<evidence type="ECO:0000256" key="1">
    <source>
        <dbReference type="SAM" id="Phobius"/>
    </source>
</evidence>
<protein>
    <submittedName>
        <fullName evidence="2">Uncharacterized protein</fullName>
    </submittedName>
</protein>
<evidence type="ECO:0000313" key="3">
    <source>
        <dbReference type="Proteomes" id="UP000678393"/>
    </source>
</evidence>
<dbReference type="AlphaFoldDB" id="A0A8S3Z0A0"/>
<evidence type="ECO:0000313" key="2">
    <source>
        <dbReference type="EMBL" id="CAG5121365.1"/>
    </source>
</evidence>
<organism evidence="2 3">
    <name type="scientific">Candidula unifasciata</name>
    <dbReference type="NCBI Taxonomy" id="100452"/>
    <lineage>
        <taxon>Eukaryota</taxon>
        <taxon>Metazoa</taxon>
        <taxon>Spiralia</taxon>
        <taxon>Lophotrochozoa</taxon>
        <taxon>Mollusca</taxon>
        <taxon>Gastropoda</taxon>
        <taxon>Heterobranchia</taxon>
        <taxon>Euthyneura</taxon>
        <taxon>Panpulmonata</taxon>
        <taxon>Eupulmonata</taxon>
        <taxon>Stylommatophora</taxon>
        <taxon>Helicina</taxon>
        <taxon>Helicoidea</taxon>
        <taxon>Geomitridae</taxon>
        <taxon>Candidula</taxon>
    </lineage>
</organism>
<keyword evidence="1" id="KW-0812">Transmembrane</keyword>
<proteinExistence type="predicted"/>
<feature type="non-terminal residue" evidence="2">
    <location>
        <position position="79"/>
    </location>
</feature>
<gene>
    <name evidence="2" type="ORF">CUNI_LOCUS6923</name>
</gene>
<accession>A0A8S3Z0A0</accession>